<evidence type="ECO:0008006" key="3">
    <source>
        <dbReference type="Google" id="ProtNLM"/>
    </source>
</evidence>
<dbReference type="PROSITE" id="PS51257">
    <property type="entry name" value="PROKAR_LIPOPROTEIN"/>
    <property type="match status" value="1"/>
</dbReference>
<dbReference type="AlphaFoldDB" id="A0A0C1Z2Z1"/>
<reference evidence="1 2" key="1">
    <citation type="submission" date="2014-12" db="EMBL/GenBank/DDBJ databases">
        <title>Genome assembly of Enhygromyxa salina DSM 15201.</title>
        <authorList>
            <person name="Sharma G."/>
            <person name="Subramanian S."/>
        </authorList>
    </citation>
    <scope>NUCLEOTIDE SEQUENCE [LARGE SCALE GENOMIC DNA]</scope>
    <source>
        <strain evidence="1 2">DSM 15201</strain>
    </source>
</reference>
<evidence type="ECO:0000313" key="2">
    <source>
        <dbReference type="Proteomes" id="UP000031599"/>
    </source>
</evidence>
<proteinExistence type="predicted"/>
<gene>
    <name evidence="1" type="ORF">DB30_02297</name>
</gene>
<sequence>MIRRPSTVGLTSAMVFASLSLGCRQPPGEALTPPKTPAQTAVHEPSPACQVGLRFASYEWLPDDARLATSIQYDDPELPAALTTLARMTEAPEVALPVFAALDYRNLPMQLGNLDRMFDALGDSPAELVELHSPAGEMVWMWPSACPPALLAARVLDRWQVMLRADLEHPGLRLGAGAADGFPFDVITIGALDEQRVGLTRVGHGPTIVTWLRESARGGEDGPGRALAKLDPAPIRSVLATSMLTTASTPPTDEQPRHIRVTSSDWVTDWVTDGVTSAPPPSPN</sequence>
<protein>
    <recommendedName>
        <fullName evidence="3">Lipoprotein</fullName>
    </recommendedName>
</protein>
<dbReference type="EMBL" id="JMCC02000165">
    <property type="protein sequence ID" value="KIG11914.1"/>
    <property type="molecule type" value="Genomic_DNA"/>
</dbReference>
<comment type="caution">
    <text evidence="1">The sequence shown here is derived from an EMBL/GenBank/DDBJ whole genome shotgun (WGS) entry which is preliminary data.</text>
</comment>
<dbReference type="Proteomes" id="UP000031599">
    <property type="component" value="Unassembled WGS sequence"/>
</dbReference>
<accession>A0A0C1Z2Z1</accession>
<organism evidence="1 2">
    <name type="scientific">Enhygromyxa salina</name>
    <dbReference type="NCBI Taxonomy" id="215803"/>
    <lineage>
        <taxon>Bacteria</taxon>
        <taxon>Pseudomonadati</taxon>
        <taxon>Myxococcota</taxon>
        <taxon>Polyangia</taxon>
        <taxon>Nannocystales</taxon>
        <taxon>Nannocystaceae</taxon>
        <taxon>Enhygromyxa</taxon>
    </lineage>
</organism>
<name>A0A0C1Z2Z1_9BACT</name>
<evidence type="ECO:0000313" key="1">
    <source>
        <dbReference type="EMBL" id="KIG11914.1"/>
    </source>
</evidence>